<gene>
    <name evidence="1" type="ORF">VSR83_11965</name>
</gene>
<dbReference type="EMBL" id="JAYMRU010000007">
    <property type="protein sequence ID" value="MEM5400798.1"/>
    <property type="molecule type" value="Genomic_DNA"/>
</dbReference>
<dbReference type="Proteomes" id="UP001392318">
    <property type="component" value="Unassembled WGS sequence"/>
</dbReference>
<evidence type="ECO:0000313" key="1">
    <source>
        <dbReference type="EMBL" id="MEM5400798.1"/>
    </source>
</evidence>
<reference evidence="1" key="1">
    <citation type="submission" date="2024-01" db="EMBL/GenBank/DDBJ databases">
        <title>The diversity of rhizobia nodulating Mimosa spp. in eleven states of Brazil covering several biomes is determined by host plant, location, and edaphic factors.</title>
        <authorList>
            <person name="Rouws L."/>
            <person name="Barauna A."/>
            <person name="Beukes C."/>
            <person name="De Faria S.M."/>
            <person name="Gross E."/>
            <person name="Dos Reis Junior F.B."/>
            <person name="Simon M."/>
            <person name="Maluk M."/>
            <person name="Odee D.W."/>
            <person name="Kenicer G."/>
            <person name="Young J.P.W."/>
            <person name="Reis V.M."/>
            <person name="Zilli J."/>
            <person name="James E.K."/>
        </authorList>
    </citation>
    <scope>NUCLEOTIDE SEQUENCE</scope>
    <source>
        <strain evidence="1">JPY452</strain>
    </source>
</reference>
<comment type="caution">
    <text evidence="1">The sequence shown here is derived from an EMBL/GenBank/DDBJ whole genome shotgun (WGS) entry which is preliminary data.</text>
</comment>
<organism evidence="1 2">
    <name type="scientific">Paraburkholderia unamae</name>
    <dbReference type="NCBI Taxonomy" id="219649"/>
    <lineage>
        <taxon>Bacteria</taxon>
        <taxon>Pseudomonadati</taxon>
        <taxon>Pseudomonadota</taxon>
        <taxon>Betaproteobacteria</taxon>
        <taxon>Burkholderiales</taxon>
        <taxon>Burkholderiaceae</taxon>
        <taxon>Paraburkholderia</taxon>
    </lineage>
</organism>
<sequence length="66" mass="7370">MMAMQRSKEIGVSVVHRNDSKGDKWFVNIAINRSSWKSIEVEGPIEMGDAFALAAVEYKLAGNSIW</sequence>
<evidence type="ECO:0000313" key="2">
    <source>
        <dbReference type="Proteomes" id="UP001392318"/>
    </source>
</evidence>
<name>A0ACC6RGS2_9BURK</name>
<keyword evidence="2" id="KW-1185">Reference proteome</keyword>
<protein>
    <submittedName>
        <fullName evidence="1">Uncharacterized protein</fullName>
    </submittedName>
</protein>
<accession>A0ACC6RGS2</accession>
<proteinExistence type="predicted"/>